<evidence type="ECO:0000256" key="2">
    <source>
        <dbReference type="SAM" id="SignalP"/>
    </source>
</evidence>
<feature type="compositionally biased region" description="Acidic residues" evidence="1">
    <location>
        <begin position="266"/>
        <end position="278"/>
    </location>
</feature>
<proteinExistence type="predicted"/>
<feature type="chain" id="PRO_5041941084" evidence="2">
    <location>
        <begin position="25"/>
        <end position="328"/>
    </location>
</feature>
<sequence>MHWCFLLGATLSTFLVLHTTRTLSFLPDSLQIQSGNHLTGSSSFLICGLPINRMDSDNASAEEELGWEYSEAELAAAMIFEKSDSASMSNAIVLPSQSTPDPEPKPVKRKPGRPKRSLNKHKRTPIPGAAGIEAPKRLGRPPGTGKNQLARLAGTIEPEPVKNPVGRPRLHSPPPRTTEIRLGKIAIRGVPPPLNPDSPHVLQMKDGRFIMPDRLHTVPNDNPANPDSAPSFSEHQIIPELNHDGSNVLDLSDEEDEYVGLLNDGVGEDDNGSDESGGESDKENGDPTAAPPKVRRTVKALPNWLKAQFDEKRAEAAVRSWFILVSSP</sequence>
<feature type="region of interest" description="Disordered" evidence="1">
    <location>
        <begin position="253"/>
        <end position="297"/>
    </location>
</feature>
<reference evidence="3" key="1">
    <citation type="submission" date="2023-03" db="EMBL/GenBank/DDBJ databases">
        <title>Massive genome expansion in bonnet fungi (Mycena s.s.) driven by repeated elements and novel gene families across ecological guilds.</title>
        <authorList>
            <consortium name="Lawrence Berkeley National Laboratory"/>
            <person name="Harder C.B."/>
            <person name="Miyauchi S."/>
            <person name="Viragh M."/>
            <person name="Kuo A."/>
            <person name="Thoen E."/>
            <person name="Andreopoulos B."/>
            <person name="Lu D."/>
            <person name="Skrede I."/>
            <person name="Drula E."/>
            <person name="Henrissat B."/>
            <person name="Morin E."/>
            <person name="Kohler A."/>
            <person name="Barry K."/>
            <person name="LaButti K."/>
            <person name="Morin E."/>
            <person name="Salamov A."/>
            <person name="Lipzen A."/>
            <person name="Mereny Z."/>
            <person name="Hegedus B."/>
            <person name="Baldrian P."/>
            <person name="Stursova M."/>
            <person name="Weitz H."/>
            <person name="Taylor A."/>
            <person name="Grigoriev I.V."/>
            <person name="Nagy L.G."/>
            <person name="Martin F."/>
            <person name="Kauserud H."/>
        </authorList>
    </citation>
    <scope>NUCLEOTIDE SEQUENCE</scope>
    <source>
        <strain evidence="3">CBHHK182m</strain>
    </source>
</reference>
<dbReference type="EMBL" id="JARKIB010000171">
    <property type="protein sequence ID" value="KAJ7728612.1"/>
    <property type="molecule type" value="Genomic_DNA"/>
</dbReference>
<keyword evidence="4" id="KW-1185">Reference proteome</keyword>
<evidence type="ECO:0000313" key="3">
    <source>
        <dbReference type="EMBL" id="KAJ7728612.1"/>
    </source>
</evidence>
<name>A0AAD7HUE4_9AGAR</name>
<feature type="region of interest" description="Disordered" evidence="1">
    <location>
        <begin position="93"/>
        <end position="177"/>
    </location>
</feature>
<organism evidence="3 4">
    <name type="scientific">Mycena metata</name>
    <dbReference type="NCBI Taxonomy" id="1033252"/>
    <lineage>
        <taxon>Eukaryota</taxon>
        <taxon>Fungi</taxon>
        <taxon>Dikarya</taxon>
        <taxon>Basidiomycota</taxon>
        <taxon>Agaricomycotina</taxon>
        <taxon>Agaricomycetes</taxon>
        <taxon>Agaricomycetidae</taxon>
        <taxon>Agaricales</taxon>
        <taxon>Marasmiineae</taxon>
        <taxon>Mycenaceae</taxon>
        <taxon>Mycena</taxon>
    </lineage>
</organism>
<evidence type="ECO:0000256" key="1">
    <source>
        <dbReference type="SAM" id="MobiDB-lite"/>
    </source>
</evidence>
<feature type="compositionally biased region" description="Basic residues" evidence="1">
    <location>
        <begin position="107"/>
        <end position="124"/>
    </location>
</feature>
<feature type="signal peptide" evidence="2">
    <location>
        <begin position="1"/>
        <end position="24"/>
    </location>
</feature>
<keyword evidence="2" id="KW-0732">Signal</keyword>
<comment type="caution">
    <text evidence="3">The sequence shown here is derived from an EMBL/GenBank/DDBJ whole genome shotgun (WGS) entry which is preliminary data.</text>
</comment>
<accession>A0AAD7HUE4</accession>
<gene>
    <name evidence="3" type="ORF">B0H16DRAFT_1697374</name>
</gene>
<evidence type="ECO:0000313" key="4">
    <source>
        <dbReference type="Proteomes" id="UP001215598"/>
    </source>
</evidence>
<dbReference type="Proteomes" id="UP001215598">
    <property type="component" value="Unassembled WGS sequence"/>
</dbReference>
<protein>
    <submittedName>
        <fullName evidence="3">Uncharacterized protein</fullName>
    </submittedName>
</protein>
<dbReference type="AlphaFoldDB" id="A0AAD7HUE4"/>